<feature type="transmembrane region" description="Helical" evidence="2">
    <location>
        <begin position="175"/>
        <end position="195"/>
    </location>
</feature>
<dbReference type="PANTHER" id="PTHR40465:SF1">
    <property type="entry name" value="DUF6534 DOMAIN-CONTAINING PROTEIN"/>
    <property type="match status" value="1"/>
</dbReference>
<organism evidence="4 5">
    <name type="scientific">Mycena pura</name>
    <dbReference type="NCBI Taxonomy" id="153505"/>
    <lineage>
        <taxon>Eukaryota</taxon>
        <taxon>Fungi</taxon>
        <taxon>Dikarya</taxon>
        <taxon>Basidiomycota</taxon>
        <taxon>Agaricomycotina</taxon>
        <taxon>Agaricomycetes</taxon>
        <taxon>Agaricomycetidae</taxon>
        <taxon>Agaricales</taxon>
        <taxon>Marasmiineae</taxon>
        <taxon>Mycenaceae</taxon>
        <taxon>Mycena</taxon>
    </lineage>
</organism>
<dbReference type="Pfam" id="PF20152">
    <property type="entry name" value="DUF6534"/>
    <property type="match status" value="1"/>
</dbReference>
<evidence type="ECO:0000259" key="3">
    <source>
        <dbReference type="Pfam" id="PF20152"/>
    </source>
</evidence>
<dbReference type="EMBL" id="JARJCW010000001">
    <property type="protein sequence ID" value="KAJ7230127.1"/>
    <property type="molecule type" value="Genomic_DNA"/>
</dbReference>
<dbReference type="PANTHER" id="PTHR40465">
    <property type="entry name" value="CHROMOSOME 1, WHOLE GENOME SHOTGUN SEQUENCE"/>
    <property type="match status" value="1"/>
</dbReference>
<feature type="compositionally biased region" description="Basic residues" evidence="1">
    <location>
        <begin position="424"/>
        <end position="438"/>
    </location>
</feature>
<evidence type="ECO:0000313" key="5">
    <source>
        <dbReference type="Proteomes" id="UP001219525"/>
    </source>
</evidence>
<keyword evidence="2" id="KW-0472">Membrane</keyword>
<keyword evidence="5" id="KW-1185">Reference proteome</keyword>
<dbReference type="InterPro" id="IPR045339">
    <property type="entry name" value="DUF6534"/>
</dbReference>
<feature type="transmembrane region" description="Helical" evidence="2">
    <location>
        <begin position="282"/>
        <end position="301"/>
    </location>
</feature>
<dbReference type="Proteomes" id="UP001219525">
    <property type="component" value="Unassembled WGS sequence"/>
</dbReference>
<comment type="caution">
    <text evidence="4">The sequence shown here is derived from an EMBL/GenBank/DDBJ whole genome shotgun (WGS) entry which is preliminary data.</text>
</comment>
<evidence type="ECO:0000313" key="4">
    <source>
        <dbReference type="EMBL" id="KAJ7230127.1"/>
    </source>
</evidence>
<keyword evidence="2" id="KW-1133">Transmembrane helix</keyword>
<feature type="region of interest" description="Disordered" evidence="1">
    <location>
        <begin position="417"/>
        <end position="448"/>
    </location>
</feature>
<evidence type="ECO:0000256" key="2">
    <source>
        <dbReference type="SAM" id="Phobius"/>
    </source>
</evidence>
<feature type="compositionally biased region" description="Basic and acidic residues" evidence="1">
    <location>
        <begin position="439"/>
        <end position="448"/>
    </location>
</feature>
<feature type="transmembrane region" description="Helical" evidence="2">
    <location>
        <begin position="12"/>
        <end position="37"/>
    </location>
</feature>
<protein>
    <recommendedName>
        <fullName evidence="3">DUF6534 domain-containing protein</fullName>
    </recommendedName>
</protein>
<dbReference type="AlphaFoldDB" id="A0AAD6YUL7"/>
<keyword evidence="2" id="KW-0812">Transmembrane</keyword>
<proteinExistence type="predicted"/>
<feature type="domain" description="DUF6534" evidence="3">
    <location>
        <begin position="217"/>
        <end position="305"/>
    </location>
</feature>
<feature type="transmembrane region" description="Helical" evidence="2">
    <location>
        <begin position="207"/>
        <end position="232"/>
    </location>
</feature>
<feature type="transmembrane region" description="Helical" evidence="2">
    <location>
        <begin position="253"/>
        <end position="276"/>
    </location>
</feature>
<feature type="transmembrane region" description="Helical" evidence="2">
    <location>
        <begin position="104"/>
        <end position="126"/>
    </location>
</feature>
<name>A0AAD6YUL7_9AGAR</name>
<reference evidence="4" key="1">
    <citation type="submission" date="2023-03" db="EMBL/GenBank/DDBJ databases">
        <title>Massive genome expansion in bonnet fungi (Mycena s.s.) driven by repeated elements and novel gene families across ecological guilds.</title>
        <authorList>
            <consortium name="Lawrence Berkeley National Laboratory"/>
            <person name="Harder C.B."/>
            <person name="Miyauchi S."/>
            <person name="Viragh M."/>
            <person name="Kuo A."/>
            <person name="Thoen E."/>
            <person name="Andreopoulos B."/>
            <person name="Lu D."/>
            <person name="Skrede I."/>
            <person name="Drula E."/>
            <person name="Henrissat B."/>
            <person name="Morin E."/>
            <person name="Kohler A."/>
            <person name="Barry K."/>
            <person name="LaButti K."/>
            <person name="Morin E."/>
            <person name="Salamov A."/>
            <person name="Lipzen A."/>
            <person name="Mereny Z."/>
            <person name="Hegedus B."/>
            <person name="Baldrian P."/>
            <person name="Stursova M."/>
            <person name="Weitz H."/>
            <person name="Taylor A."/>
            <person name="Grigoriev I.V."/>
            <person name="Nagy L.G."/>
            <person name="Martin F."/>
            <person name="Kauserud H."/>
        </authorList>
    </citation>
    <scope>NUCLEOTIDE SEQUENCE</scope>
    <source>
        <strain evidence="4">9144</strain>
    </source>
</reference>
<feature type="transmembrane region" description="Helical" evidence="2">
    <location>
        <begin position="74"/>
        <end position="92"/>
    </location>
</feature>
<sequence length="448" mass="50139">MADVAVDVPSTLGALLIGGSIALMLSGTLAVQCIVFYKLYPNDTRIRTVMVLVIWCAFPSSVVPSHFERRFRRILDLLNSAFIVSSLFIYLINYFGDRSRIDDIPWSIAFTVVVTAIQTLIVHWYFAHKIYMCAPCILHLRPATFLTHTIRCFSERQELVDNGAHRAYPSVFRHVFLAFLRVLAASVSTSEMIMLKRYSAFTRTYPGWVFTTGLALSATVDIIITGWLCYFLQKMRRRTSSTPMARVMHTLTLYTLENGMITCITTTASLICWLTMRTNLVFLGLHFVIGKLYANSLLVSLNTRKELREMRWTEDGASASGWPVLSSGGGELTVPYGTTVMNSGGAYTYPYSVVTSYGGHPGASIATSDYRPAFKVPAPPRARPPPAEVGVRVTRVVRHSSDDLSVSDVSRDEYTYTAHISAGGRHHPPRRRSRSPRRHGPEHLRSLP</sequence>
<evidence type="ECO:0000256" key="1">
    <source>
        <dbReference type="SAM" id="MobiDB-lite"/>
    </source>
</evidence>
<accession>A0AAD6YUL7</accession>
<gene>
    <name evidence="4" type="ORF">GGX14DRAFT_692045</name>
</gene>